<dbReference type="PANTHER" id="PTHR30474:SF1">
    <property type="entry name" value="PEPTIDOGLYCAN GLYCOSYLTRANSFERASE MRDB"/>
    <property type="match status" value="1"/>
</dbReference>
<keyword evidence="5 6" id="KW-0472">Membrane</keyword>
<feature type="transmembrane region" description="Helical" evidence="6">
    <location>
        <begin position="77"/>
        <end position="99"/>
    </location>
</feature>
<evidence type="ECO:0000256" key="5">
    <source>
        <dbReference type="ARBA" id="ARBA00023136"/>
    </source>
</evidence>
<gene>
    <name evidence="7" type="ORF">WCV65_04500</name>
</gene>
<evidence type="ECO:0000256" key="3">
    <source>
        <dbReference type="ARBA" id="ARBA00022960"/>
    </source>
</evidence>
<proteinExistence type="predicted"/>
<dbReference type="InterPro" id="IPR047928">
    <property type="entry name" value="Perm_prefix_1"/>
</dbReference>
<feature type="transmembrane region" description="Helical" evidence="6">
    <location>
        <begin position="135"/>
        <end position="155"/>
    </location>
</feature>
<dbReference type="PANTHER" id="PTHR30474">
    <property type="entry name" value="CELL CYCLE PROTEIN"/>
    <property type="match status" value="1"/>
</dbReference>
<reference evidence="7 8" key="1">
    <citation type="submission" date="2024-02" db="EMBL/GenBank/DDBJ databases">
        <title>Seven novel Bacillus-like species.</title>
        <authorList>
            <person name="Liu G."/>
        </authorList>
    </citation>
    <scope>NUCLEOTIDE SEQUENCE [LARGE SCALE GENOMIC DNA]</scope>
    <source>
        <strain evidence="7 8">FJAT-52054</strain>
    </source>
</reference>
<evidence type="ECO:0000313" key="7">
    <source>
        <dbReference type="EMBL" id="WXB97764.1"/>
    </source>
</evidence>
<organism evidence="7 8">
    <name type="scientific">Metabacillus sediminis</name>
    <dbReference type="NCBI Taxonomy" id="3117746"/>
    <lineage>
        <taxon>Bacteria</taxon>
        <taxon>Bacillati</taxon>
        <taxon>Bacillota</taxon>
        <taxon>Bacilli</taxon>
        <taxon>Bacillales</taxon>
        <taxon>Bacillaceae</taxon>
        <taxon>Metabacillus</taxon>
    </lineage>
</organism>
<dbReference type="Proteomes" id="UP001377337">
    <property type="component" value="Chromosome"/>
</dbReference>
<dbReference type="NCBIfam" id="NF038403">
    <property type="entry name" value="perm_prefix_1"/>
    <property type="match status" value="1"/>
</dbReference>
<evidence type="ECO:0000313" key="8">
    <source>
        <dbReference type="Proteomes" id="UP001377337"/>
    </source>
</evidence>
<feature type="transmembrane region" description="Helical" evidence="6">
    <location>
        <begin position="328"/>
        <end position="349"/>
    </location>
</feature>
<comment type="subcellular location">
    <subcellularLocation>
        <location evidence="1">Membrane</location>
        <topology evidence="1">Multi-pass membrane protein</topology>
    </subcellularLocation>
</comment>
<feature type="transmembrane region" description="Helical" evidence="6">
    <location>
        <begin position="167"/>
        <end position="191"/>
    </location>
</feature>
<keyword evidence="4 6" id="KW-1133">Transmembrane helix</keyword>
<feature type="transmembrane region" description="Helical" evidence="6">
    <location>
        <begin position="394"/>
        <end position="416"/>
    </location>
</feature>
<dbReference type="RefSeq" id="WP_338780409.1">
    <property type="nucleotide sequence ID" value="NZ_CP147407.1"/>
</dbReference>
<evidence type="ECO:0000256" key="2">
    <source>
        <dbReference type="ARBA" id="ARBA00022692"/>
    </source>
</evidence>
<keyword evidence="3" id="KW-0133">Cell shape</keyword>
<accession>A0ABZ2NIZ1</accession>
<feature type="transmembrane region" description="Helical" evidence="6">
    <location>
        <begin position="361"/>
        <end position="388"/>
    </location>
</feature>
<evidence type="ECO:0000256" key="1">
    <source>
        <dbReference type="ARBA" id="ARBA00004141"/>
    </source>
</evidence>
<protein>
    <submittedName>
        <fullName evidence="7">FtsW/RodA/SpoVE family cell cycle protein</fullName>
    </submittedName>
</protein>
<sequence length="425" mass="48067">MSDQKTFLSEVMEHIKMKEARKLVTAELSSHIEEGKKEWIGKGLDEKEAEEKAVEQMGNPYAIGEKFNKIYRPQVDWVTIGLLAAVLGLGFLPLIPLYAETGDMRFINNRLLIIALGACSAAALMLWDYRKSSKWGWFFYITGIALLWIMSRYSLPGLVTTVNGIPSLSIGPLTLSGYSVLIFFFIGWAAILQKSNLRLWMFVILFFFPFYLLYKIHVSLCFFYTIMIYAMLFQSPVKRKLMLALTTCSLLAAAGIIYGVKMKSYLFDRINGFLFPGDYSQTSGYIYVQIKDVLERAGWFGLPNILETNNGVPNAHTDFAFLSVTRSYGYLMALFLAAVLLAFFYRIMFITSTIRDPFGKTLITGVGALYITQVLYSIMMSMGLLPIMSVTLPFISYGLMPTLLNSVLIGMVLSIYRRKNITAHI</sequence>
<feature type="transmembrane region" description="Helical" evidence="6">
    <location>
        <begin position="197"/>
        <end position="229"/>
    </location>
</feature>
<name>A0ABZ2NIZ1_9BACI</name>
<feature type="transmembrane region" description="Helical" evidence="6">
    <location>
        <begin position="111"/>
        <end position="129"/>
    </location>
</feature>
<evidence type="ECO:0000256" key="4">
    <source>
        <dbReference type="ARBA" id="ARBA00022989"/>
    </source>
</evidence>
<dbReference type="EMBL" id="CP147407">
    <property type="protein sequence ID" value="WXB97764.1"/>
    <property type="molecule type" value="Genomic_DNA"/>
</dbReference>
<feature type="transmembrane region" description="Helical" evidence="6">
    <location>
        <begin position="241"/>
        <end position="260"/>
    </location>
</feature>
<dbReference type="InterPro" id="IPR001182">
    <property type="entry name" value="FtsW/RodA"/>
</dbReference>
<evidence type="ECO:0000256" key="6">
    <source>
        <dbReference type="SAM" id="Phobius"/>
    </source>
</evidence>
<keyword evidence="2 6" id="KW-0812">Transmembrane</keyword>
<keyword evidence="8" id="KW-1185">Reference proteome</keyword>
<dbReference type="Pfam" id="PF01098">
    <property type="entry name" value="FTSW_RODA_SPOVE"/>
    <property type="match status" value="1"/>
</dbReference>